<organism evidence="2 3">
    <name type="scientific">Schaalia odontolytica</name>
    <dbReference type="NCBI Taxonomy" id="1660"/>
    <lineage>
        <taxon>Bacteria</taxon>
        <taxon>Bacillati</taxon>
        <taxon>Actinomycetota</taxon>
        <taxon>Actinomycetes</taxon>
        <taxon>Actinomycetales</taxon>
        <taxon>Actinomycetaceae</taxon>
        <taxon>Schaalia</taxon>
    </lineage>
</organism>
<evidence type="ECO:0000256" key="1">
    <source>
        <dbReference type="SAM" id="Phobius"/>
    </source>
</evidence>
<keyword evidence="1" id="KW-1133">Transmembrane helix</keyword>
<dbReference type="Proteomes" id="UP000054686">
    <property type="component" value="Unassembled WGS sequence"/>
</dbReference>
<reference evidence="2 3" key="1">
    <citation type="submission" date="2015-10" db="EMBL/GenBank/DDBJ databases">
        <title>Draft Genome of Actinomyces odontolyticus subsp. actinosynbacter strain XH001.</title>
        <authorList>
            <person name="Mclean J.S."/>
            <person name="He X."/>
        </authorList>
    </citation>
    <scope>NUCLEOTIDE SEQUENCE [LARGE SCALE GENOMIC DNA]</scope>
    <source>
        <strain evidence="2 3">XH001</strain>
    </source>
</reference>
<feature type="transmembrane region" description="Helical" evidence="1">
    <location>
        <begin position="114"/>
        <end position="137"/>
    </location>
</feature>
<evidence type="ECO:0000313" key="3">
    <source>
        <dbReference type="Proteomes" id="UP000054686"/>
    </source>
</evidence>
<dbReference type="OrthoDB" id="3258810at2"/>
<keyword evidence="1" id="KW-0472">Membrane</keyword>
<dbReference type="AlphaFoldDB" id="A0A0V8RZS7"/>
<evidence type="ECO:0000313" key="2">
    <source>
        <dbReference type="EMBL" id="KSW13531.1"/>
    </source>
</evidence>
<accession>A0A0V8RZS7</accession>
<proteinExistence type="predicted"/>
<feature type="transmembrane region" description="Helical" evidence="1">
    <location>
        <begin position="70"/>
        <end position="93"/>
    </location>
</feature>
<name>A0A0V8RZS7_9ACTO</name>
<gene>
    <name evidence="2" type="ORF">APY09_04100</name>
</gene>
<feature type="transmembrane region" description="Helical" evidence="1">
    <location>
        <begin position="31"/>
        <end position="50"/>
    </location>
</feature>
<protein>
    <submittedName>
        <fullName evidence="2">Uncharacterized protein</fullName>
    </submittedName>
</protein>
<keyword evidence="1" id="KW-0812">Transmembrane</keyword>
<comment type="caution">
    <text evidence="2">The sequence shown here is derived from an EMBL/GenBank/DDBJ whole genome shotgun (WGS) entry which is preliminary data.</text>
</comment>
<dbReference type="EMBL" id="LLVT01000001">
    <property type="protein sequence ID" value="KSW13531.1"/>
    <property type="molecule type" value="Genomic_DNA"/>
</dbReference>
<sequence>MNGMSAPTADTNTHQIGATSTVPQVVKPFPAFARTLALLSFVVFPAWSLIGILTRDNWTRWAFQLSQARVIIAAIAVLAFLPIVRAAFGRFILDLIRRIKPMRSGKHATEAHPGTMFLGVVASLVVLGLVGLVAWGMCGQVALDWRDGPVTREGVTCTAMNPEERDDGPFVHIELTESEGVVRAYDLRQYELDRHAEKGTPLYNTIVEACQTPGTQIGISIYDRTGIIVDAWKK</sequence>